<keyword evidence="1 6" id="KW-0963">Cytoplasm</keyword>
<dbReference type="AlphaFoldDB" id="A0A3L9LZ59"/>
<keyword evidence="3 6" id="KW-0489">Methyltransferase</keyword>
<keyword evidence="2 6" id="KW-0698">rRNA processing</keyword>
<dbReference type="InterPro" id="IPR003682">
    <property type="entry name" value="rRNA_ssu_MeTfrase_G"/>
</dbReference>
<dbReference type="OrthoDB" id="9808773at2"/>
<dbReference type="EMBL" id="RDEX01000001">
    <property type="protein sequence ID" value="RLY93922.1"/>
    <property type="molecule type" value="Genomic_DNA"/>
</dbReference>
<dbReference type="NCBIfam" id="TIGR00138">
    <property type="entry name" value="rsmG_gidB"/>
    <property type="match status" value="1"/>
</dbReference>
<protein>
    <recommendedName>
        <fullName evidence="6">Ribosomal RNA small subunit methyltransferase G</fullName>
        <ecNumber evidence="6">2.1.1.-</ecNumber>
    </recommendedName>
    <alternativeName>
        <fullName evidence="6">16S rRNA 7-methylguanosine methyltransferase</fullName>
        <shortName evidence="6">16S rRNA m7G methyltransferase</shortName>
    </alternativeName>
</protein>
<comment type="function">
    <text evidence="6">Specifically methylates the N7 position of a guanine in 16S rRNA.</text>
</comment>
<evidence type="ECO:0000256" key="4">
    <source>
        <dbReference type="ARBA" id="ARBA00022679"/>
    </source>
</evidence>
<comment type="subcellular location">
    <subcellularLocation>
        <location evidence="6">Cytoplasm</location>
    </subcellularLocation>
</comment>
<dbReference type="PANTHER" id="PTHR31760">
    <property type="entry name" value="S-ADENOSYL-L-METHIONINE-DEPENDENT METHYLTRANSFERASES SUPERFAMILY PROTEIN"/>
    <property type="match status" value="1"/>
</dbReference>
<keyword evidence="4 6" id="KW-0808">Transferase</keyword>
<dbReference type="EC" id="2.1.1.-" evidence="6"/>
<evidence type="ECO:0000256" key="6">
    <source>
        <dbReference type="HAMAP-Rule" id="MF_00074"/>
    </source>
</evidence>
<dbReference type="SUPFAM" id="SSF53335">
    <property type="entry name" value="S-adenosyl-L-methionine-dependent methyltransferases"/>
    <property type="match status" value="1"/>
</dbReference>
<evidence type="ECO:0000256" key="1">
    <source>
        <dbReference type="ARBA" id="ARBA00022490"/>
    </source>
</evidence>
<dbReference type="RefSeq" id="WP_121845512.1">
    <property type="nucleotide sequence ID" value="NZ_PHOA01000018.1"/>
</dbReference>
<feature type="compositionally biased region" description="Basic and acidic residues" evidence="7">
    <location>
        <begin position="9"/>
        <end position="27"/>
    </location>
</feature>
<dbReference type="Pfam" id="PF02527">
    <property type="entry name" value="GidB"/>
    <property type="match status" value="1"/>
</dbReference>
<feature type="binding site" evidence="6">
    <location>
        <position position="175"/>
    </location>
    <ligand>
        <name>S-adenosyl-L-methionine</name>
        <dbReference type="ChEBI" id="CHEBI:59789"/>
    </ligand>
</feature>
<evidence type="ECO:0000256" key="3">
    <source>
        <dbReference type="ARBA" id="ARBA00022603"/>
    </source>
</evidence>
<feature type="region of interest" description="Disordered" evidence="7">
    <location>
        <begin position="1"/>
        <end position="41"/>
    </location>
</feature>
<reference evidence="8 9" key="1">
    <citation type="submission" date="2018-10" db="EMBL/GenBank/DDBJ databases">
        <title>Kocuria tytonicola, new bacteria from the preen glands of American barn owls (Tyto furcata).</title>
        <authorList>
            <person name="Braun M.S."/>
            <person name="Wang E."/>
            <person name="Zimmermann S."/>
            <person name="Boutin S."/>
            <person name="Wagner H."/>
            <person name="Wink M."/>
        </authorList>
    </citation>
    <scope>NUCLEOTIDE SEQUENCE [LARGE SCALE GENOMIC DNA]</scope>
    <source>
        <strain evidence="8 9">473</strain>
    </source>
</reference>
<dbReference type="HAMAP" id="MF_00074">
    <property type="entry name" value="16SrRNA_methyltr_G"/>
    <property type="match status" value="1"/>
</dbReference>
<comment type="similarity">
    <text evidence="6">Belongs to the methyltransferase superfamily. RNA methyltransferase RsmG family.</text>
</comment>
<dbReference type="GO" id="GO:0070043">
    <property type="term" value="F:rRNA (guanine-N7-)-methyltransferase activity"/>
    <property type="evidence" value="ECO:0007669"/>
    <property type="project" value="UniProtKB-UniRule"/>
</dbReference>
<evidence type="ECO:0000313" key="9">
    <source>
        <dbReference type="Proteomes" id="UP000277871"/>
    </source>
</evidence>
<evidence type="ECO:0000256" key="7">
    <source>
        <dbReference type="SAM" id="MobiDB-lite"/>
    </source>
</evidence>
<dbReference type="InterPro" id="IPR029063">
    <property type="entry name" value="SAM-dependent_MTases_sf"/>
</dbReference>
<dbReference type="CDD" id="cd02440">
    <property type="entry name" value="AdoMet_MTases"/>
    <property type="match status" value="1"/>
</dbReference>
<dbReference type="Proteomes" id="UP000277871">
    <property type="component" value="Unassembled WGS sequence"/>
</dbReference>
<dbReference type="GO" id="GO:0005829">
    <property type="term" value="C:cytosol"/>
    <property type="evidence" value="ECO:0007669"/>
    <property type="project" value="TreeGrafter"/>
</dbReference>
<proteinExistence type="inferred from homology"/>
<feature type="binding site" evidence="6">
    <location>
        <begin position="159"/>
        <end position="160"/>
    </location>
    <ligand>
        <name>S-adenosyl-L-methionine</name>
        <dbReference type="ChEBI" id="CHEBI:59789"/>
    </ligand>
</feature>
<evidence type="ECO:0000256" key="5">
    <source>
        <dbReference type="ARBA" id="ARBA00022691"/>
    </source>
</evidence>
<dbReference type="PANTHER" id="PTHR31760:SF0">
    <property type="entry name" value="S-ADENOSYL-L-METHIONINE-DEPENDENT METHYLTRANSFERASES SUPERFAMILY PROTEIN"/>
    <property type="match status" value="1"/>
</dbReference>
<evidence type="ECO:0000256" key="2">
    <source>
        <dbReference type="ARBA" id="ARBA00022552"/>
    </source>
</evidence>
<sequence>MSGNRSTPRHRDAAREETGPRSEERRAPRAAPEPQPAPPLGDLEEAAQQIFGERLDVARRYTEHLASSGIVRGLIGPREAPRLWERHVLNCAVVEALIPPQARVVDVGSGAGLPGLCLAIARPDLTITLVEPLERRVTWLEEVIADLSLDGVRVVRARAEQAKKDVGPVDVVTARAVSALVGLMDITLPLLKGSGELLALKGRSAEEELEKASKKFSRFGVRSAEVLTVGGELLSEPTTVARLVL</sequence>
<keyword evidence="9" id="KW-1185">Reference proteome</keyword>
<feature type="binding site" evidence="6">
    <location>
        <position position="113"/>
    </location>
    <ligand>
        <name>S-adenosyl-L-methionine</name>
        <dbReference type="ChEBI" id="CHEBI:59789"/>
    </ligand>
</feature>
<name>A0A3L9LZ59_9MICC</name>
<evidence type="ECO:0000313" key="8">
    <source>
        <dbReference type="EMBL" id="RLY93922.1"/>
    </source>
</evidence>
<dbReference type="Gene3D" id="3.40.50.150">
    <property type="entry name" value="Vaccinia Virus protein VP39"/>
    <property type="match status" value="1"/>
</dbReference>
<feature type="binding site" evidence="6">
    <location>
        <position position="108"/>
    </location>
    <ligand>
        <name>S-adenosyl-L-methionine</name>
        <dbReference type="ChEBI" id="CHEBI:59789"/>
    </ligand>
</feature>
<keyword evidence="5 6" id="KW-0949">S-adenosyl-L-methionine</keyword>
<comment type="caution">
    <text evidence="6">Lacks conserved residue(s) required for the propagation of feature annotation.</text>
</comment>
<gene>
    <name evidence="6 8" type="primary">rsmG</name>
    <name evidence="8" type="ORF">EAE32_01345</name>
</gene>
<accession>A0A3L9LZ59</accession>
<organism evidence="8 9">
    <name type="scientific">Kocuria tytonicola</name>
    <dbReference type="NCBI Taxonomy" id="2055946"/>
    <lineage>
        <taxon>Bacteria</taxon>
        <taxon>Bacillati</taxon>
        <taxon>Actinomycetota</taxon>
        <taxon>Actinomycetes</taxon>
        <taxon>Micrococcales</taxon>
        <taxon>Micrococcaceae</taxon>
        <taxon>Kocuria</taxon>
    </lineage>
</organism>
<comment type="caution">
    <text evidence="8">The sequence shown here is derived from an EMBL/GenBank/DDBJ whole genome shotgun (WGS) entry which is preliminary data.</text>
</comment>